<protein>
    <submittedName>
        <fullName evidence="1">Uncharacterized protein</fullName>
    </submittedName>
</protein>
<organism evidence="1 2">
    <name type="scientific">Sphaerochaeta halotolerans</name>
    <dbReference type="NCBI Taxonomy" id="2293840"/>
    <lineage>
        <taxon>Bacteria</taxon>
        <taxon>Pseudomonadati</taxon>
        <taxon>Spirochaetota</taxon>
        <taxon>Spirochaetia</taxon>
        <taxon>Spirochaetales</taxon>
        <taxon>Sphaerochaetaceae</taxon>
        <taxon>Sphaerochaeta</taxon>
    </lineage>
</organism>
<proteinExistence type="predicted"/>
<evidence type="ECO:0000313" key="1">
    <source>
        <dbReference type="EMBL" id="RFU96223.1"/>
    </source>
</evidence>
<dbReference type="AlphaFoldDB" id="A0A372MLD8"/>
<gene>
    <name evidence="1" type="ORF">DYP60_01240</name>
</gene>
<accession>A0A372MLD8</accession>
<dbReference type="Proteomes" id="UP000264002">
    <property type="component" value="Unassembled WGS sequence"/>
</dbReference>
<reference evidence="1 2" key="2">
    <citation type="submission" date="2018-09" db="EMBL/GenBank/DDBJ databases">
        <title>Genome of Sphaerochaeta halotolerans strain 4-11.</title>
        <authorList>
            <person name="Nazina T.N."/>
            <person name="Sokolova D.S."/>
        </authorList>
    </citation>
    <scope>NUCLEOTIDE SEQUENCE [LARGE SCALE GENOMIC DNA]</scope>
    <source>
        <strain evidence="1 2">4-11</strain>
    </source>
</reference>
<sequence length="254" mass="29038">MDYEILYNEYLAYEKAIKEKIKLVTKLQKAIAKNMSSGDLSKSISDTELLHQASDELSDLTSSIKALLSTFDAREYMESGLFAQQLLSQCEQSNVDVIGDFPVYEMFPYKVRFDVENQEAYLDRKKVSCLRPSTLVSIVKAGQEKLYKASFRANQFATELAAAYDLACLKLGKEAGADIYLTTLYKYLVPMSRSRKEYDQQSYAFDIARLFDAQEVEVKGGRSFQFGPSRNNSKALRILDQTGREYYLATIRFY</sequence>
<name>A0A372MLD8_9SPIR</name>
<dbReference type="RefSeq" id="WP_117329043.1">
    <property type="nucleotide sequence ID" value="NZ_QUWK01000001.1"/>
</dbReference>
<keyword evidence="2" id="KW-1185">Reference proteome</keyword>
<comment type="caution">
    <text evidence="1">The sequence shown here is derived from an EMBL/GenBank/DDBJ whole genome shotgun (WGS) entry which is preliminary data.</text>
</comment>
<reference evidence="2" key="1">
    <citation type="submission" date="2018-08" db="EMBL/GenBank/DDBJ databases">
        <authorList>
            <person name="Grouzdev D.S."/>
            <person name="Krutkina M.S."/>
        </authorList>
    </citation>
    <scope>NUCLEOTIDE SEQUENCE [LARGE SCALE GENOMIC DNA]</scope>
    <source>
        <strain evidence="2">4-11</strain>
    </source>
</reference>
<dbReference type="EMBL" id="QUWK01000001">
    <property type="protein sequence ID" value="RFU96223.1"/>
    <property type="molecule type" value="Genomic_DNA"/>
</dbReference>
<evidence type="ECO:0000313" key="2">
    <source>
        <dbReference type="Proteomes" id="UP000264002"/>
    </source>
</evidence>